<dbReference type="AlphaFoldDB" id="A0A919C0I3"/>
<dbReference type="EMBL" id="BNBF01000002">
    <property type="protein sequence ID" value="GHG38809.1"/>
    <property type="molecule type" value="Genomic_DNA"/>
</dbReference>
<proteinExistence type="predicted"/>
<evidence type="ECO:0000256" key="1">
    <source>
        <dbReference type="SAM" id="MobiDB-lite"/>
    </source>
</evidence>
<organism evidence="2 3">
    <name type="scientific">Streptomyces capoamus</name>
    <dbReference type="NCBI Taxonomy" id="68183"/>
    <lineage>
        <taxon>Bacteria</taxon>
        <taxon>Bacillati</taxon>
        <taxon>Actinomycetota</taxon>
        <taxon>Actinomycetes</taxon>
        <taxon>Kitasatosporales</taxon>
        <taxon>Streptomycetaceae</taxon>
        <taxon>Streptomyces</taxon>
    </lineage>
</organism>
<name>A0A919C0I3_9ACTN</name>
<feature type="compositionally biased region" description="Low complexity" evidence="1">
    <location>
        <begin position="103"/>
        <end position="121"/>
    </location>
</feature>
<feature type="compositionally biased region" description="Gly residues" evidence="1">
    <location>
        <begin position="84"/>
        <end position="95"/>
    </location>
</feature>
<dbReference type="Proteomes" id="UP000619355">
    <property type="component" value="Unassembled WGS sequence"/>
</dbReference>
<gene>
    <name evidence="2" type="ORF">GCM10018980_11950</name>
</gene>
<protein>
    <submittedName>
        <fullName evidence="2">Uncharacterized protein</fullName>
    </submittedName>
</protein>
<evidence type="ECO:0000313" key="3">
    <source>
        <dbReference type="Proteomes" id="UP000619355"/>
    </source>
</evidence>
<accession>A0A919C0I3</accession>
<feature type="region of interest" description="Disordered" evidence="1">
    <location>
        <begin position="1"/>
        <end position="53"/>
    </location>
</feature>
<comment type="caution">
    <text evidence="2">The sequence shown here is derived from an EMBL/GenBank/DDBJ whole genome shotgun (WGS) entry which is preliminary data.</text>
</comment>
<reference evidence="3" key="1">
    <citation type="journal article" date="2019" name="Int. J. Syst. Evol. Microbiol.">
        <title>The Global Catalogue of Microorganisms (GCM) 10K type strain sequencing project: providing services to taxonomists for standard genome sequencing and annotation.</title>
        <authorList>
            <consortium name="The Broad Institute Genomics Platform"/>
            <consortium name="The Broad Institute Genome Sequencing Center for Infectious Disease"/>
            <person name="Wu L."/>
            <person name="Ma J."/>
        </authorList>
    </citation>
    <scope>NUCLEOTIDE SEQUENCE [LARGE SCALE GENOMIC DNA]</scope>
    <source>
        <strain evidence="3">JCM 4253</strain>
    </source>
</reference>
<keyword evidence="3" id="KW-1185">Reference proteome</keyword>
<evidence type="ECO:0000313" key="2">
    <source>
        <dbReference type="EMBL" id="GHG38809.1"/>
    </source>
</evidence>
<feature type="region of interest" description="Disordered" evidence="1">
    <location>
        <begin position="74"/>
        <end position="121"/>
    </location>
</feature>
<feature type="compositionally biased region" description="Low complexity" evidence="1">
    <location>
        <begin position="35"/>
        <end position="50"/>
    </location>
</feature>
<sequence length="121" mass="12458">MRWWPTGNGTGAETGELRTVGLTGTPETDTDRTATRGAGPRAAPQGPAPAERVRTCRHVQAPVERLRMLRAAQAGPTDTQGPGPADGCGCPGAGTGRTHTRRPAPAGRLRAPRGRGPAGSF</sequence>